<organism evidence="1 2">
    <name type="scientific">Datura stramonium</name>
    <name type="common">Jimsonweed</name>
    <name type="synonym">Common thornapple</name>
    <dbReference type="NCBI Taxonomy" id="4076"/>
    <lineage>
        <taxon>Eukaryota</taxon>
        <taxon>Viridiplantae</taxon>
        <taxon>Streptophyta</taxon>
        <taxon>Embryophyta</taxon>
        <taxon>Tracheophyta</taxon>
        <taxon>Spermatophyta</taxon>
        <taxon>Magnoliopsida</taxon>
        <taxon>eudicotyledons</taxon>
        <taxon>Gunneridae</taxon>
        <taxon>Pentapetalae</taxon>
        <taxon>asterids</taxon>
        <taxon>lamiids</taxon>
        <taxon>Solanales</taxon>
        <taxon>Solanaceae</taxon>
        <taxon>Solanoideae</taxon>
        <taxon>Datureae</taxon>
        <taxon>Datura</taxon>
    </lineage>
</organism>
<name>A0ABS8VC21_DATST</name>
<dbReference type="PROSITE" id="PS00387">
    <property type="entry name" value="PPASE"/>
    <property type="match status" value="1"/>
</dbReference>
<reference evidence="1 2" key="1">
    <citation type="journal article" date="2021" name="BMC Genomics">
        <title>Datura genome reveals duplications of psychoactive alkaloid biosynthetic genes and high mutation rate following tissue culture.</title>
        <authorList>
            <person name="Rajewski A."/>
            <person name="Carter-House D."/>
            <person name="Stajich J."/>
            <person name="Litt A."/>
        </authorList>
    </citation>
    <scope>NUCLEOTIDE SEQUENCE [LARGE SCALE GENOMIC DNA]</scope>
    <source>
        <strain evidence="1">AR-01</strain>
    </source>
</reference>
<comment type="caution">
    <text evidence="1">The sequence shown here is derived from an EMBL/GenBank/DDBJ whole genome shotgun (WGS) entry which is preliminary data.</text>
</comment>
<protein>
    <submittedName>
        <fullName evidence="1">Uncharacterized protein</fullName>
    </submittedName>
</protein>
<dbReference type="Proteomes" id="UP000823775">
    <property type="component" value="Unassembled WGS sequence"/>
</dbReference>
<gene>
    <name evidence="1" type="ORF">HAX54_031417</name>
</gene>
<sequence>MNEDGFKENSLALKVSDSDELDIDDDQIAFLAKKLKKLLKKEKDYNKKGTDEKKGGLQGQKVGYKGNCSKCKKTQKCAQRRYHGIARYLDLLHIDLCEFMKDESEIDQHAQEQVASPVSTIEQSVDSLTGGTLYIEVAIEIDTPIATATKMDLDETGSSIELSRRLCFHEIDLIVSKIVPVAISCLASQIGFLFNDAKRGKNIGYANVYNPYD</sequence>
<proteinExistence type="predicted"/>
<evidence type="ECO:0000313" key="2">
    <source>
        <dbReference type="Proteomes" id="UP000823775"/>
    </source>
</evidence>
<keyword evidence="2" id="KW-1185">Reference proteome</keyword>
<dbReference type="EMBL" id="JACEIK010003984">
    <property type="protein sequence ID" value="MCD9643748.1"/>
    <property type="molecule type" value="Genomic_DNA"/>
</dbReference>
<accession>A0ABS8VC21</accession>
<evidence type="ECO:0000313" key="1">
    <source>
        <dbReference type="EMBL" id="MCD9643748.1"/>
    </source>
</evidence>